<dbReference type="InterPro" id="IPR001727">
    <property type="entry name" value="GDT1-like"/>
</dbReference>
<evidence type="ECO:0000256" key="1">
    <source>
        <dbReference type="ARBA" id="ARBA00004141"/>
    </source>
</evidence>
<dbReference type="PANTHER" id="PTHR12608">
    <property type="entry name" value="TRANSMEMBRANE PROTEIN HTP-1 RELATED"/>
    <property type="match status" value="1"/>
</dbReference>
<accession>A0AAV2PP47</accession>
<gene>
    <name evidence="7" type="ORF">MNOR_LOCUS2931</name>
</gene>
<feature type="non-terminal residue" evidence="7">
    <location>
        <position position="1"/>
    </location>
</feature>
<evidence type="ECO:0000256" key="4">
    <source>
        <dbReference type="ARBA" id="ARBA00022989"/>
    </source>
</evidence>
<feature type="transmembrane region" description="Helical" evidence="6">
    <location>
        <begin position="59"/>
        <end position="80"/>
    </location>
</feature>
<dbReference type="EMBL" id="CAXKWB010000948">
    <property type="protein sequence ID" value="CAL4062916.1"/>
    <property type="molecule type" value="Genomic_DNA"/>
</dbReference>
<dbReference type="GO" id="GO:0005794">
    <property type="term" value="C:Golgi apparatus"/>
    <property type="evidence" value="ECO:0007669"/>
    <property type="project" value="TreeGrafter"/>
</dbReference>
<dbReference type="GO" id="GO:0032468">
    <property type="term" value="P:Golgi calcium ion homeostasis"/>
    <property type="evidence" value="ECO:0007669"/>
    <property type="project" value="TreeGrafter"/>
</dbReference>
<evidence type="ECO:0000256" key="3">
    <source>
        <dbReference type="ARBA" id="ARBA00022692"/>
    </source>
</evidence>
<sequence length="114" mass="11828">QDAAEESSGTRAEQATKVLSMLKVMMTHPFFQAFSMTVLAEWGDRSQIATVIMGSTEDVGGIIVGGGIGHILCTGVAVLGGQLIATKISVRTVTFVGGIVFLLFAVVGLIMGPD</sequence>
<evidence type="ECO:0000256" key="5">
    <source>
        <dbReference type="ARBA" id="ARBA00023136"/>
    </source>
</evidence>
<proteinExistence type="inferred from homology"/>
<comment type="caution">
    <text evidence="6">Lacks conserved residue(s) required for the propagation of feature annotation.</text>
</comment>
<evidence type="ECO:0000313" key="8">
    <source>
        <dbReference type="Proteomes" id="UP001497623"/>
    </source>
</evidence>
<dbReference type="PANTHER" id="PTHR12608:SF1">
    <property type="entry name" value="TRANSMEMBRANE PROTEIN 165"/>
    <property type="match status" value="1"/>
</dbReference>
<dbReference type="GO" id="GO:0032472">
    <property type="term" value="P:Golgi calcium ion transport"/>
    <property type="evidence" value="ECO:0007669"/>
    <property type="project" value="TreeGrafter"/>
</dbReference>
<keyword evidence="3 6" id="KW-0812">Transmembrane</keyword>
<comment type="subcellular location">
    <subcellularLocation>
        <location evidence="1 6">Membrane</location>
        <topology evidence="1 6">Multi-pass membrane protein</topology>
    </subcellularLocation>
</comment>
<reference evidence="7 8" key="1">
    <citation type="submission" date="2024-05" db="EMBL/GenBank/DDBJ databases">
        <authorList>
            <person name="Wallberg A."/>
        </authorList>
    </citation>
    <scope>NUCLEOTIDE SEQUENCE [LARGE SCALE GENOMIC DNA]</scope>
</reference>
<dbReference type="GO" id="GO:0016020">
    <property type="term" value="C:membrane"/>
    <property type="evidence" value="ECO:0007669"/>
    <property type="project" value="UniProtKB-SubCell"/>
</dbReference>
<dbReference type="Pfam" id="PF01169">
    <property type="entry name" value="GDT1"/>
    <property type="match status" value="1"/>
</dbReference>
<keyword evidence="5 6" id="KW-0472">Membrane</keyword>
<keyword evidence="4 6" id="KW-1133">Transmembrane helix</keyword>
<evidence type="ECO:0000313" key="7">
    <source>
        <dbReference type="EMBL" id="CAL4062916.1"/>
    </source>
</evidence>
<organism evidence="7 8">
    <name type="scientific">Meganyctiphanes norvegica</name>
    <name type="common">Northern krill</name>
    <name type="synonym">Thysanopoda norvegica</name>
    <dbReference type="NCBI Taxonomy" id="48144"/>
    <lineage>
        <taxon>Eukaryota</taxon>
        <taxon>Metazoa</taxon>
        <taxon>Ecdysozoa</taxon>
        <taxon>Arthropoda</taxon>
        <taxon>Crustacea</taxon>
        <taxon>Multicrustacea</taxon>
        <taxon>Malacostraca</taxon>
        <taxon>Eumalacostraca</taxon>
        <taxon>Eucarida</taxon>
        <taxon>Euphausiacea</taxon>
        <taxon>Euphausiidae</taxon>
        <taxon>Meganyctiphanes</taxon>
    </lineage>
</organism>
<dbReference type="GO" id="GO:0015085">
    <property type="term" value="F:calcium ion transmembrane transporter activity"/>
    <property type="evidence" value="ECO:0007669"/>
    <property type="project" value="TreeGrafter"/>
</dbReference>
<feature type="transmembrane region" description="Helical" evidence="6">
    <location>
        <begin position="92"/>
        <end position="111"/>
    </location>
</feature>
<dbReference type="Proteomes" id="UP001497623">
    <property type="component" value="Unassembled WGS sequence"/>
</dbReference>
<comment type="similarity">
    <text evidence="2 6">Belongs to the GDT1 family.</text>
</comment>
<protein>
    <recommendedName>
        <fullName evidence="6">GDT1 family protein</fullName>
    </recommendedName>
</protein>
<dbReference type="GO" id="GO:0005384">
    <property type="term" value="F:manganese ion transmembrane transporter activity"/>
    <property type="evidence" value="ECO:0007669"/>
    <property type="project" value="TreeGrafter"/>
</dbReference>
<keyword evidence="8" id="KW-1185">Reference proteome</keyword>
<name>A0AAV2PP47_MEGNR</name>
<evidence type="ECO:0000256" key="6">
    <source>
        <dbReference type="RuleBase" id="RU365102"/>
    </source>
</evidence>
<evidence type="ECO:0000256" key="2">
    <source>
        <dbReference type="ARBA" id="ARBA00009190"/>
    </source>
</evidence>
<comment type="caution">
    <text evidence="7">The sequence shown here is derived from an EMBL/GenBank/DDBJ whole genome shotgun (WGS) entry which is preliminary data.</text>
</comment>
<dbReference type="AlphaFoldDB" id="A0AAV2PP47"/>